<evidence type="ECO:0000256" key="8">
    <source>
        <dbReference type="PROSITE-ProRule" id="PRU00042"/>
    </source>
</evidence>
<evidence type="ECO:0000256" key="2">
    <source>
        <dbReference type="ARBA" id="ARBA00022723"/>
    </source>
</evidence>
<dbReference type="InterPro" id="IPR013087">
    <property type="entry name" value="Znf_C2H2_type"/>
</dbReference>
<gene>
    <name evidence="11" type="ORF">B0H15DRAFT_950966</name>
</gene>
<accession>A0AAD6U4B1</accession>
<dbReference type="GO" id="GO:0008270">
    <property type="term" value="F:zinc ion binding"/>
    <property type="evidence" value="ECO:0007669"/>
    <property type="project" value="UniProtKB-KW"/>
</dbReference>
<evidence type="ECO:0000313" key="12">
    <source>
        <dbReference type="Proteomes" id="UP001222325"/>
    </source>
</evidence>
<evidence type="ECO:0000256" key="3">
    <source>
        <dbReference type="ARBA" id="ARBA00022771"/>
    </source>
</evidence>
<sequence>MPPGRTTSLALPRKRPQSGKVPPSTLRRMQQCPEAGCVKSFHKKYDLGRHILTHLPPGAAREEHEFTCPHPGCPHKTLQRSNMNTHVRSAHTGETVHACPDCRLRFTDPAVLTLHRRQKHDYVPRRRGARRAPASTSSSASSSASSESHSWDTSSASSPSTSSYVGGSPSPEPEHPRLYLSASAPAMQRAPSPSPEPTFPRLYLPAPASAPIPEYNPDWLDEAAFAATCGTDFADPCDAPAAPACSSDFDPAFDFDAAPLEFAATHADFRAAHRTHPYVALTPRPGTTAAYPAADLALFLLHSPPQPEPAARTATLRELLLRDAGAAAGLGALDCAYAVQSAQAYASAVGAGVGQSCPQWRAMGSWYGPGPYYPL</sequence>
<comment type="subcellular location">
    <subcellularLocation>
        <location evidence="1">Nucleus</location>
    </subcellularLocation>
</comment>
<keyword evidence="12" id="KW-1185">Reference proteome</keyword>
<evidence type="ECO:0000256" key="9">
    <source>
        <dbReference type="SAM" id="MobiDB-lite"/>
    </source>
</evidence>
<comment type="caution">
    <text evidence="11">The sequence shown here is derived from an EMBL/GenBank/DDBJ whole genome shotgun (WGS) entry which is preliminary data.</text>
</comment>
<feature type="region of interest" description="Disordered" evidence="9">
    <location>
        <begin position="1"/>
        <end position="25"/>
    </location>
</feature>
<dbReference type="GO" id="GO:0005634">
    <property type="term" value="C:nucleus"/>
    <property type="evidence" value="ECO:0007669"/>
    <property type="project" value="UniProtKB-SubCell"/>
</dbReference>
<keyword evidence="6" id="KW-0804">Transcription</keyword>
<evidence type="ECO:0000256" key="6">
    <source>
        <dbReference type="ARBA" id="ARBA00023163"/>
    </source>
</evidence>
<organism evidence="11 12">
    <name type="scientific">Mycena belliarum</name>
    <dbReference type="NCBI Taxonomy" id="1033014"/>
    <lineage>
        <taxon>Eukaryota</taxon>
        <taxon>Fungi</taxon>
        <taxon>Dikarya</taxon>
        <taxon>Basidiomycota</taxon>
        <taxon>Agaricomycotina</taxon>
        <taxon>Agaricomycetes</taxon>
        <taxon>Agaricomycetidae</taxon>
        <taxon>Agaricales</taxon>
        <taxon>Marasmiineae</taxon>
        <taxon>Mycenaceae</taxon>
        <taxon>Mycena</taxon>
    </lineage>
</organism>
<dbReference type="AlphaFoldDB" id="A0AAD6U4B1"/>
<evidence type="ECO:0000256" key="4">
    <source>
        <dbReference type="ARBA" id="ARBA00022833"/>
    </source>
</evidence>
<evidence type="ECO:0000256" key="7">
    <source>
        <dbReference type="ARBA" id="ARBA00023242"/>
    </source>
</evidence>
<dbReference type="GO" id="GO:0006357">
    <property type="term" value="P:regulation of transcription by RNA polymerase II"/>
    <property type="evidence" value="ECO:0007669"/>
    <property type="project" value="TreeGrafter"/>
</dbReference>
<dbReference type="Gene3D" id="3.30.160.60">
    <property type="entry name" value="Classic Zinc Finger"/>
    <property type="match status" value="2"/>
</dbReference>
<keyword evidence="7" id="KW-0539">Nucleus</keyword>
<dbReference type="PANTHER" id="PTHR46179">
    <property type="entry name" value="ZINC FINGER PROTEIN"/>
    <property type="match status" value="1"/>
</dbReference>
<dbReference type="SUPFAM" id="SSF57667">
    <property type="entry name" value="beta-beta-alpha zinc fingers"/>
    <property type="match status" value="1"/>
</dbReference>
<evidence type="ECO:0000256" key="5">
    <source>
        <dbReference type="ARBA" id="ARBA00023015"/>
    </source>
</evidence>
<keyword evidence="4" id="KW-0862">Zinc</keyword>
<dbReference type="PANTHER" id="PTHR46179:SF13">
    <property type="entry name" value="C2H2-TYPE DOMAIN-CONTAINING PROTEIN"/>
    <property type="match status" value="1"/>
</dbReference>
<keyword evidence="2" id="KW-0479">Metal-binding</keyword>
<name>A0AAD6U4B1_9AGAR</name>
<feature type="compositionally biased region" description="Basic residues" evidence="9">
    <location>
        <begin position="117"/>
        <end position="130"/>
    </location>
</feature>
<evidence type="ECO:0000313" key="11">
    <source>
        <dbReference type="EMBL" id="KAJ7085360.1"/>
    </source>
</evidence>
<dbReference type="Proteomes" id="UP001222325">
    <property type="component" value="Unassembled WGS sequence"/>
</dbReference>
<protein>
    <recommendedName>
        <fullName evidence="10">C2H2-type domain-containing protein</fullName>
    </recommendedName>
</protein>
<dbReference type="InterPro" id="IPR051061">
    <property type="entry name" value="Zinc_finger_trans_reg"/>
</dbReference>
<dbReference type="PROSITE" id="PS00028">
    <property type="entry name" value="ZINC_FINGER_C2H2_1"/>
    <property type="match status" value="2"/>
</dbReference>
<dbReference type="SMART" id="SM00355">
    <property type="entry name" value="ZnF_C2H2"/>
    <property type="match status" value="3"/>
</dbReference>
<keyword evidence="3 8" id="KW-0863">Zinc-finger</keyword>
<dbReference type="InterPro" id="IPR036236">
    <property type="entry name" value="Znf_C2H2_sf"/>
</dbReference>
<evidence type="ECO:0000256" key="1">
    <source>
        <dbReference type="ARBA" id="ARBA00004123"/>
    </source>
</evidence>
<keyword evidence="5" id="KW-0805">Transcription regulation</keyword>
<dbReference type="PROSITE" id="PS50157">
    <property type="entry name" value="ZINC_FINGER_C2H2_2"/>
    <property type="match status" value="1"/>
</dbReference>
<feature type="compositionally biased region" description="Low complexity" evidence="9">
    <location>
        <begin position="131"/>
        <end position="169"/>
    </location>
</feature>
<proteinExistence type="predicted"/>
<reference evidence="11" key="1">
    <citation type="submission" date="2023-03" db="EMBL/GenBank/DDBJ databases">
        <title>Massive genome expansion in bonnet fungi (Mycena s.s.) driven by repeated elements and novel gene families across ecological guilds.</title>
        <authorList>
            <consortium name="Lawrence Berkeley National Laboratory"/>
            <person name="Harder C.B."/>
            <person name="Miyauchi S."/>
            <person name="Viragh M."/>
            <person name="Kuo A."/>
            <person name="Thoen E."/>
            <person name="Andreopoulos B."/>
            <person name="Lu D."/>
            <person name="Skrede I."/>
            <person name="Drula E."/>
            <person name="Henrissat B."/>
            <person name="Morin E."/>
            <person name="Kohler A."/>
            <person name="Barry K."/>
            <person name="LaButti K."/>
            <person name="Morin E."/>
            <person name="Salamov A."/>
            <person name="Lipzen A."/>
            <person name="Mereny Z."/>
            <person name="Hegedus B."/>
            <person name="Baldrian P."/>
            <person name="Stursova M."/>
            <person name="Weitz H."/>
            <person name="Taylor A."/>
            <person name="Grigoriev I.V."/>
            <person name="Nagy L.G."/>
            <person name="Martin F."/>
            <person name="Kauserud H."/>
        </authorList>
    </citation>
    <scope>NUCLEOTIDE SEQUENCE</scope>
    <source>
        <strain evidence="11">CBHHK173m</strain>
    </source>
</reference>
<feature type="region of interest" description="Disordered" evidence="9">
    <location>
        <begin position="117"/>
        <end position="177"/>
    </location>
</feature>
<evidence type="ECO:0000259" key="10">
    <source>
        <dbReference type="PROSITE" id="PS50157"/>
    </source>
</evidence>
<feature type="domain" description="C2H2-type" evidence="10">
    <location>
        <begin position="66"/>
        <end position="96"/>
    </location>
</feature>
<dbReference type="EMBL" id="JARJCN010000034">
    <property type="protein sequence ID" value="KAJ7085360.1"/>
    <property type="molecule type" value="Genomic_DNA"/>
</dbReference>